<evidence type="ECO:0000256" key="1">
    <source>
        <dbReference type="SAM" id="SignalP"/>
    </source>
</evidence>
<evidence type="ECO:0000313" key="3">
    <source>
        <dbReference type="Proteomes" id="UP000244810"/>
    </source>
</evidence>
<dbReference type="EMBL" id="QDDR01000007">
    <property type="protein sequence ID" value="PVE46802.1"/>
    <property type="molecule type" value="Genomic_DNA"/>
</dbReference>
<name>A0A2T7UQ54_9RHOB</name>
<sequence length="406" mass="42613">MLKPLTGATALALLLAPAALAQADTSGGETVFRVFVGDHAAPRITAFDLSAPDRPWLFDTIGQARLYAVAEGSAVVAVQSDANTVQFLSSGIRLEDHGDHQDIEVTEPSALPHRLDGPRPFHLIDHGQRIAINLDQGGYAEIIDGAALARGALETSRFPQSVPHHGFVTPMGSLWLSSVAPPPPAEGAEPQPRLGLQAFTAEGTPASDLATCTGIHGEAFSGLYLAAGCAEGVLTARSGDEGIVYAMLPYPADLPAGNTTGTLLGATGMQVFLGNYGRDGLVVVDPAEAPHFRLIALPFRRVDFVLDLMQPARGFVLTEDGTLHRIDLLAASLDGSAPVTQPYSMDGHWNDPRPRLAMAGDEVLITDPREGLVRRIDAATLEDRGNVTVGGAPYTIAVVAASGHSH</sequence>
<evidence type="ECO:0008006" key="4">
    <source>
        <dbReference type="Google" id="ProtNLM"/>
    </source>
</evidence>
<comment type="caution">
    <text evidence="2">The sequence shown here is derived from an EMBL/GenBank/DDBJ whole genome shotgun (WGS) entry which is preliminary data.</text>
</comment>
<feature type="chain" id="PRO_5015732138" description="Zinc transport system substrate-binding protein" evidence="1">
    <location>
        <begin position="24"/>
        <end position="406"/>
    </location>
</feature>
<keyword evidence="3" id="KW-1185">Reference proteome</keyword>
<dbReference type="SUPFAM" id="SSF50969">
    <property type="entry name" value="YVTN repeat-like/Quinoprotein amine dehydrogenase"/>
    <property type="match status" value="1"/>
</dbReference>
<accession>A0A2T7UQ54</accession>
<dbReference type="InterPro" id="IPR011044">
    <property type="entry name" value="Quino_amine_DH_bsu"/>
</dbReference>
<dbReference type="RefSeq" id="WP_107752374.1">
    <property type="nucleotide sequence ID" value="NZ_QBKF01000007.1"/>
</dbReference>
<gene>
    <name evidence="2" type="ORF">DDE23_14040</name>
</gene>
<organism evidence="2 3">
    <name type="scientific">Pararhodobacter aggregans</name>
    <dbReference type="NCBI Taxonomy" id="404875"/>
    <lineage>
        <taxon>Bacteria</taxon>
        <taxon>Pseudomonadati</taxon>
        <taxon>Pseudomonadota</taxon>
        <taxon>Alphaproteobacteria</taxon>
        <taxon>Rhodobacterales</taxon>
        <taxon>Paracoccaceae</taxon>
        <taxon>Pararhodobacter</taxon>
    </lineage>
</organism>
<feature type="signal peptide" evidence="1">
    <location>
        <begin position="1"/>
        <end position="23"/>
    </location>
</feature>
<reference evidence="2 3" key="1">
    <citation type="journal article" date="2011" name="Syst. Appl. Microbiol.">
        <title>Defluviimonas denitrificans gen. nov., sp. nov., and Pararhodobacter aggregans gen. nov., sp. nov., non-phototrophic Rhodobacteraceae from the biofilter of a marine aquaculture.</title>
        <authorList>
            <person name="Foesel B.U."/>
            <person name="Drake H.L."/>
            <person name="Schramm A."/>
        </authorList>
    </citation>
    <scope>NUCLEOTIDE SEQUENCE [LARGE SCALE GENOMIC DNA]</scope>
    <source>
        <strain evidence="2 3">D1-19</strain>
    </source>
</reference>
<dbReference type="AlphaFoldDB" id="A0A2T7UQ54"/>
<dbReference type="OrthoDB" id="9810636at2"/>
<dbReference type="Proteomes" id="UP000244810">
    <property type="component" value="Unassembled WGS sequence"/>
</dbReference>
<protein>
    <recommendedName>
        <fullName evidence="4">Zinc transport system substrate-binding protein</fullName>
    </recommendedName>
</protein>
<proteinExistence type="predicted"/>
<evidence type="ECO:0000313" key="2">
    <source>
        <dbReference type="EMBL" id="PVE46802.1"/>
    </source>
</evidence>
<keyword evidence="1" id="KW-0732">Signal</keyword>